<dbReference type="InterPro" id="IPR002177">
    <property type="entry name" value="DPS_DNA-bd"/>
</dbReference>
<dbReference type="PIRSF" id="PIRSF005900">
    <property type="entry name" value="Dps"/>
    <property type="match status" value="1"/>
</dbReference>
<dbReference type="Proteomes" id="UP000655366">
    <property type="component" value="Unassembled WGS sequence"/>
</dbReference>
<evidence type="ECO:0000256" key="3">
    <source>
        <dbReference type="SAM" id="MobiDB-lite"/>
    </source>
</evidence>
<proteinExistence type="inferred from homology"/>
<accession>A0A931G4K9</accession>
<dbReference type="InterPro" id="IPR023188">
    <property type="entry name" value="DPS_DNA-bd_CS"/>
</dbReference>
<evidence type="ECO:0000256" key="1">
    <source>
        <dbReference type="ARBA" id="ARBA00009497"/>
    </source>
</evidence>
<dbReference type="Gene3D" id="1.20.1260.10">
    <property type="match status" value="1"/>
</dbReference>
<protein>
    <submittedName>
        <fullName evidence="5">DNA starvation/stationary phase protection protein</fullName>
    </submittedName>
</protein>
<dbReference type="PRINTS" id="PR01346">
    <property type="entry name" value="HELNAPAPROT"/>
</dbReference>
<organism evidence="5 6">
    <name type="scientific">Arthrobacter terrae</name>
    <dbReference type="NCBI Taxonomy" id="2935737"/>
    <lineage>
        <taxon>Bacteria</taxon>
        <taxon>Bacillati</taxon>
        <taxon>Actinomycetota</taxon>
        <taxon>Actinomycetes</taxon>
        <taxon>Micrococcales</taxon>
        <taxon>Micrococcaceae</taxon>
        <taxon>Arthrobacter</taxon>
    </lineage>
</organism>
<dbReference type="PANTHER" id="PTHR42932">
    <property type="entry name" value="GENERAL STRESS PROTEIN 20U"/>
    <property type="match status" value="1"/>
</dbReference>
<dbReference type="Pfam" id="PF00210">
    <property type="entry name" value="Ferritin"/>
    <property type="match status" value="1"/>
</dbReference>
<gene>
    <name evidence="5" type="ORF">IV500_10635</name>
</gene>
<dbReference type="CDD" id="cd01043">
    <property type="entry name" value="DPS"/>
    <property type="match status" value="1"/>
</dbReference>
<reference evidence="5 6" key="1">
    <citation type="submission" date="2020-11" db="EMBL/GenBank/DDBJ databases">
        <title>Arthrobacter antarcticus sp. nov., isolated from Antarctic Soil.</title>
        <authorList>
            <person name="Li J."/>
        </authorList>
    </citation>
    <scope>NUCLEOTIDE SEQUENCE [LARGE SCALE GENOMIC DNA]</scope>
    <source>
        <strain evidence="5 6">Z1-20</strain>
    </source>
</reference>
<name>A0A931G4K9_9MICC</name>
<dbReference type="EMBL" id="JADNYM010000012">
    <property type="protein sequence ID" value="MBG0739841.1"/>
    <property type="molecule type" value="Genomic_DNA"/>
</dbReference>
<dbReference type="PANTHER" id="PTHR42932:SF2">
    <property type="entry name" value="DNA PROTECTION DURING STARVATION PROTEIN 1"/>
    <property type="match status" value="1"/>
</dbReference>
<dbReference type="InterPro" id="IPR008331">
    <property type="entry name" value="Ferritin_DPS_dom"/>
</dbReference>
<dbReference type="InterPro" id="IPR009078">
    <property type="entry name" value="Ferritin-like_SF"/>
</dbReference>
<comment type="similarity">
    <text evidence="1 2">Belongs to the Dps family.</text>
</comment>
<evidence type="ECO:0000313" key="5">
    <source>
        <dbReference type="EMBL" id="MBG0739841.1"/>
    </source>
</evidence>
<dbReference type="PROSITE" id="PS00818">
    <property type="entry name" value="DPS_1"/>
    <property type="match status" value="1"/>
</dbReference>
<dbReference type="AlphaFoldDB" id="A0A931G4K9"/>
<feature type="region of interest" description="Disordered" evidence="3">
    <location>
        <begin position="65"/>
        <end position="86"/>
    </location>
</feature>
<dbReference type="GO" id="GO:0016722">
    <property type="term" value="F:oxidoreductase activity, acting on metal ions"/>
    <property type="evidence" value="ECO:0007669"/>
    <property type="project" value="InterPro"/>
</dbReference>
<feature type="domain" description="Ferritin/DPS" evidence="4">
    <location>
        <begin position="9"/>
        <end position="144"/>
    </location>
</feature>
<sequence>MKASKTLTKNLQAVLVDLIELHLQGKQAHWNIVGTNFRDLHLQLDEIIAAAREFADVTAERMRALQASPDGRSGTVGSSTTLPQLPEDLIDTGEAVDLVVERLAKTVATMREVHDEVDEEDPTTADLLHGFIASLEQFAWMVGAENMKAGSTKTVSPHAKDAAKS</sequence>
<evidence type="ECO:0000313" key="6">
    <source>
        <dbReference type="Proteomes" id="UP000655366"/>
    </source>
</evidence>
<comment type="caution">
    <text evidence="5">The sequence shown here is derived from an EMBL/GenBank/DDBJ whole genome shotgun (WGS) entry which is preliminary data.</text>
</comment>
<keyword evidence="6" id="KW-1185">Reference proteome</keyword>
<dbReference type="RefSeq" id="WP_196396878.1">
    <property type="nucleotide sequence ID" value="NZ_JADNYM010000012.1"/>
</dbReference>
<dbReference type="InterPro" id="IPR012347">
    <property type="entry name" value="Ferritin-like"/>
</dbReference>
<evidence type="ECO:0000259" key="4">
    <source>
        <dbReference type="Pfam" id="PF00210"/>
    </source>
</evidence>
<dbReference type="SUPFAM" id="SSF47240">
    <property type="entry name" value="Ferritin-like"/>
    <property type="match status" value="1"/>
</dbReference>
<dbReference type="GO" id="GO:0008199">
    <property type="term" value="F:ferric iron binding"/>
    <property type="evidence" value="ECO:0007669"/>
    <property type="project" value="InterPro"/>
</dbReference>
<evidence type="ECO:0000256" key="2">
    <source>
        <dbReference type="RuleBase" id="RU003875"/>
    </source>
</evidence>